<evidence type="ECO:0000313" key="2">
    <source>
        <dbReference type="EMBL" id="SVA11234.1"/>
    </source>
</evidence>
<dbReference type="EMBL" id="UINC01004031">
    <property type="protein sequence ID" value="SVA11234.1"/>
    <property type="molecule type" value="Genomic_DNA"/>
</dbReference>
<feature type="coiled-coil region" evidence="1">
    <location>
        <begin position="175"/>
        <end position="237"/>
    </location>
</feature>
<evidence type="ECO:0000256" key="1">
    <source>
        <dbReference type="SAM" id="Coils"/>
    </source>
</evidence>
<reference evidence="2" key="1">
    <citation type="submission" date="2018-05" db="EMBL/GenBank/DDBJ databases">
        <authorList>
            <person name="Lanie J.A."/>
            <person name="Ng W.-L."/>
            <person name="Kazmierczak K.M."/>
            <person name="Andrzejewski T.M."/>
            <person name="Davidsen T.M."/>
            <person name="Wayne K.J."/>
            <person name="Tettelin H."/>
            <person name="Glass J.I."/>
            <person name="Rusch D."/>
            <person name="Podicherti R."/>
            <person name="Tsui H.-C.T."/>
            <person name="Winkler M.E."/>
        </authorList>
    </citation>
    <scope>NUCLEOTIDE SEQUENCE</scope>
</reference>
<gene>
    <name evidence="2" type="ORF">METZ01_LOCUS64088</name>
</gene>
<dbReference type="AlphaFoldDB" id="A0A381T679"/>
<organism evidence="2">
    <name type="scientific">marine metagenome</name>
    <dbReference type="NCBI Taxonomy" id="408172"/>
    <lineage>
        <taxon>unclassified sequences</taxon>
        <taxon>metagenomes</taxon>
        <taxon>ecological metagenomes</taxon>
    </lineage>
</organism>
<protein>
    <submittedName>
        <fullName evidence="2">Uncharacterized protein</fullName>
    </submittedName>
</protein>
<accession>A0A381T679</accession>
<keyword evidence="1" id="KW-0175">Coiled coil</keyword>
<name>A0A381T679_9ZZZZ</name>
<proteinExistence type="predicted"/>
<sequence>MQQQMQQQDEMDNYFLHGIVSTSTYKIKDFVYETKYCMKKDNYITWTVPLNAEVNDLFIFYNSDKNEKIFKSKMRLYVITEIISPYYGGLEERKEYYRIVRQKKWTKEQAQGKNICKMVNFFNRLDFNLITKNEYNRHITNCDWNMFMQSTQKYTNIQKINSLKNALNHIIYDKINTEEKRLRREQDERLDEIEQERRERRHNQVIISNNKKLQQQLYSLRQEIQNKNLELQRLRSRGTHRTPIYQFFE</sequence>